<name>A0A7X6HCU6_9MICC</name>
<evidence type="ECO:0000313" key="7">
    <source>
        <dbReference type="EMBL" id="NKX54776.1"/>
    </source>
</evidence>
<keyword evidence="3 6" id="KW-0812">Transmembrane</keyword>
<dbReference type="PANTHER" id="PTHR30086">
    <property type="entry name" value="ARGININE EXPORTER PROTEIN ARGO"/>
    <property type="match status" value="1"/>
</dbReference>
<dbReference type="AlphaFoldDB" id="A0A7X6HCU6"/>
<dbReference type="PANTHER" id="PTHR30086:SF20">
    <property type="entry name" value="ARGININE EXPORTER PROTEIN ARGO-RELATED"/>
    <property type="match status" value="1"/>
</dbReference>
<feature type="transmembrane region" description="Helical" evidence="6">
    <location>
        <begin position="72"/>
        <end position="93"/>
    </location>
</feature>
<dbReference type="InterPro" id="IPR001123">
    <property type="entry name" value="LeuE-type"/>
</dbReference>
<dbReference type="GO" id="GO:0005886">
    <property type="term" value="C:plasma membrane"/>
    <property type="evidence" value="ECO:0007669"/>
    <property type="project" value="UniProtKB-SubCell"/>
</dbReference>
<accession>A0A7X6HCU6</accession>
<feature type="transmembrane region" description="Helical" evidence="6">
    <location>
        <begin position="6"/>
        <end position="29"/>
    </location>
</feature>
<reference evidence="7 8" key="1">
    <citation type="submission" date="2020-04" db="EMBL/GenBank/DDBJ databases">
        <title>Arthrobacter sp. nov.</title>
        <authorList>
            <person name="Liu S."/>
        </authorList>
    </citation>
    <scope>NUCLEOTIDE SEQUENCE [LARGE SCALE GENOMIC DNA]</scope>
    <source>
        <strain evidence="7 8">E918</strain>
    </source>
</reference>
<feature type="transmembrane region" description="Helical" evidence="6">
    <location>
        <begin position="41"/>
        <end position="66"/>
    </location>
</feature>
<evidence type="ECO:0000256" key="2">
    <source>
        <dbReference type="ARBA" id="ARBA00022475"/>
    </source>
</evidence>
<feature type="transmembrane region" description="Helical" evidence="6">
    <location>
        <begin position="121"/>
        <end position="141"/>
    </location>
</feature>
<dbReference type="PIRSF" id="PIRSF006324">
    <property type="entry name" value="LeuE"/>
    <property type="match status" value="1"/>
</dbReference>
<keyword evidence="4 6" id="KW-1133">Transmembrane helix</keyword>
<evidence type="ECO:0000256" key="5">
    <source>
        <dbReference type="ARBA" id="ARBA00023136"/>
    </source>
</evidence>
<gene>
    <name evidence="7" type="ORF">HGG74_09540</name>
</gene>
<evidence type="ECO:0000313" key="8">
    <source>
        <dbReference type="Proteomes" id="UP000544090"/>
    </source>
</evidence>
<feature type="transmembrane region" description="Helical" evidence="6">
    <location>
        <begin position="153"/>
        <end position="176"/>
    </location>
</feature>
<protein>
    <submittedName>
        <fullName evidence="7">LysE family translocator</fullName>
    </submittedName>
</protein>
<keyword evidence="8" id="KW-1185">Reference proteome</keyword>
<comment type="subcellular location">
    <subcellularLocation>
        <location evidence="1">Cell membrane</location>
        <topology evidence="1">Multi-pass membrane protein</topology>
    </subcellularLocation>
</comment>
<dbReference type="EMBL" id="JAAZSQ010000007">
    <property type="protein sequence ID" value="NKX54776.1"/>
    <property type="molecule type" value="Genomic_DNA"/>
</dbReference>
<evidence type="ECO:0000256" key="4">
    <source>
        <dbReference type="ARBA" id="ARBA00022989"/>
    </source>
</evidence>
<dbReference type="RefSeq" id="WP_168486116.1">
    <property type="nucleotide sequence ID" value="NZ_JAAZSQ010000007.1"/>
</dbReference>
<organism evidence="7 8">
    <name type="scientific">Arthrobacter mobilis</name>
    <dbReference type="NCBI Taxonomy" id="2724944"/>
    <lineage>
        <taxon>Bacteria</taxon>
        <taxon>Bacillati</taxon>
        <taxon>Actinomycetota</taxon>
        <taxon>Actinomycetes</taxon>
        <taxon>Micrococcales</taxon>
        <taxon>Micrococcaceae</taxon>
        <taxon>Arthrobacter</taxon>
    </lineage>
</organism>
<dbReference type="Pfam" id="PF01810">
    <property type="entry name" value="LysE"/>
    <property type="match status" value="1"/>
</dbReference>
<comment type="caution">
    <text evidence="7">The sequence shown here is derived from an EMBL/GenBank/DDBJ whole genome shotgun (WGS) entry which is preliminary data.</text>
</comment>
<keyword evidence="5 6" id="KW-0472">Membrane</keyword>
<keyword evidence="2" id="KW-1003">Cell membrane</keyword>
<proteinExistence type="predicted"/>
<evidence type="ECO:0000256" key="3">
    <source>
        <dbReference type="ARBA" id="ARBA00022692"/>
    </source>
</evidence>
<sequence>MTVLDAVPAFAVVAGVLTLVPGLDTALVLRSSFTRTRTYAWATATGIATGAMVWGIAAAGGVSALLTASETAYRILTTAGAGYMLWLGVSMTWKSFRGRRQLDAPVDAPPPALAGSARQGWLTGVFTNLLNPKVGVFYIATIPQFLPTGTSPLLMGAVLAGVHCLLTLAWFAVLILGGSYAKRWMGNPRALAVIDRLTGLVLVGFGGKLITESLPAGPVAFPTAPRLA</sequence>
<evidence type="ECO:0000256" key="6">
    <source>
        <dbReference type="SAM" id="Phobius"/>
    </source>
</evidence>
<dbReference type="Proteomes" id="UP000544090">
    <property type="component" value="Unassembled WGS sequence"/>
</dbReference>
<evidence type="ECO:0000256" key="1">
    <source>
        <dbReference type="ARBA" id="ARBA00004651"/>
    </source>
</evidence>
<dbReference type="GO" id="GO:0015171">
    <property type="term" value="F:amino acid transmembrane transporter activity"/>
    <property type="evidence" value="ECO:0007669"/>
    <property type="project" value="TreeGrafter"/>
</dbReference>